<dbReference type="Proteomes" id="UP000191240">
    <property type="component" value="Unassembled WGS sequence"/>
</dbReference>
<dbReference type="SMART" id="SM00671">
    <property type="entry name" value="SEL1"/>
    <property type="match status" value="3"/>
</dbReference>
<dbReference type="GO" id="GO:0006508">
    <property type="term" value="P:proteolysis"/>
    <property type="evidence" value="ECO:0007669"/>
    <property type="project" value="InterPro"/>
</dbReference>
<dbReference type="Gene3D" id="2.60.40.2180">
    <property type="match status" value="1"/>
</dbReference>
<gene>
    <name evidence="4" type="ORF">SAMN02745671_00745</name>
</gene>
<name>A0A1M6BII0_9FIRM</name>
<dbReference type="Gene3D" id="3.40.50.1820">
    <property type="entry name" value="alpha/beta hydrolase"/>
    <property type="match status" value="1"/>
</dbReference>
<feature type="domain" description="Esterase Ig-like N-terminal" evidence="3">
    <location>
        <begin position="49"/>
        <end position="177"/>
    </location>
</feature>
<evidence type="ECO:0000256" key="1">
    <source>
        <dbReference type="SAM" id="MobiDB-lite"/>
    </source>
</evidence>
<feature type="domain" description="Peptidase S9 prolyl oligopeptidase catalytic" evidence="2">
    <location>
        <begin position="300"/>
        <end position="368"/>
    </location>
</feature>
<dbReference type="AlphaFoldDB" id="A0A1M6BII0"/>
<dbReference type="GO" id="GO:0008236">
    <property type="term" value="F:serine-type peptidase activity"/>
    <property type="evidence" value="ECO:0007669"/>
    <property type="project" value="InterPro"/>
</dbReference>
<evidence type="ECO:0000259" key="3">
    <source>
        <dbReference type="Pfam" id="PF18435"/>
    </source>
</evidence>
<dbReference type="InterPro" id="IPR029058">
    <property type="entry name" value="AB_hydrolase_fold"/>
</dbReference>
<reference evidence="4 5" key="1">
    <citation type="submission" date="2016-11" db="EMBL/GenBank/DDBJ databases">
        <authorList>
            <person name="Jaros S."/>
            <person name="Januszkiewicz K."/>
            <person name="Wedrychowicz H."/>
        </authorList>
    </citation>
    <scope>NUCLEOTIDE SEQUENCE [LARGE SCALE GENOMIC DNA]</scope>
    <source>
        <strain evidence="4 5">DSM 3074</strain>
    </source>
</reference>
<dbReference type="InterPro" id="IPR041172">
    <property type="entry name" value="EstA_Ig-like_N"/>
</dbReference>
<evidence type="ECO:0000259" key="2">
    <source>
        <dbReference type="Pfam" id="PF00326"/>
    </source>
</evidence>
<dbReference type="InterPro" id="IPR001375">
    <property type="entry name" value="Peptidase_S9_cat"/>
</dbReference>
<evidence type="ECO:0000313" key="5">
    <source>
        <dbReference type="Proteomes" id="UP000191240"/>
    </source>
</evidence>
<dbReference type="InterPro" id="IPR011990">
    <property type="entry name" value="TPR-like_helical_dom_sf"/>
</dbReference>
<dbReference type="Pfam" id="PF08238">
    <property type="entry name" value="Sel1"/>
    <property type="match status" value="3"/>
</dbReference>
<organism evidence="4 5">
    <name type="scientific">Anaerovibrio lipolyticus DSM 3074</name>
    <dbReference type="NCBI Taxonomy" id="1120997"/>
    <lineage>
        <taxon>Bacteria</taxon>
        <taxon>Bacillati</taxon>
        <taxon>Bacillota</taxon>
        <taxon>Negativicutes</taxon>
        <taxon>Selenomonadales</taxon>
        <taxon>Selenomonadaceae</taxon>
        <taxon>Anaerovibrio</taxon>
    </lineage>
</organism>
<dbReference type="SUPFAM" id="SSF81901">
    <property type="entry name" value="HCP-like"/>
    <property type="match status" value="1"/>
</dbReference>
<feature type="region of interest" description="Disordered" evidence="1">
    <location>
        <begin position="125"/>
        <end position="156"/>
    </location>
</feature>
<dbReference type="PANTHER" id="PTHR43628">
    <property type="entry name" value="ACTIVATOR OF C KINASE PROTEIN 1-RELATED"/>
    <property type="match status" value="1"/>
</dbReference>
<accession>A0A1M6BII0</accession>
<evidence type="ECO:0000313" key="4">
    <source>
        <dbReference type="EMBL" id="SHI48398.1"/>
    </source>
</evidence>
<proteinExistence type="predicted"/>
<sequence length="612" mass="67598">MRKYQKFLASAIALIGTGVFIMPNPLPVQAAVIHTEEIQSAISIQSMQKVTAVARVYGNGEHIAEAILEYPTVLLPSAVKPSDFMVEGQEIIAVTVNNKPEITDKGKAGRYVILQFVNHNNVFDGDLSKKPGHQAKPADDNNGKGTDAPRQSNRRLPDLTLHVQQVHPLTAIDGTTFTPANLAASEVKEPDIELFQQDEYTDEQIGATIPYNLYLPKNYDPQKKYPLLFFVADASANINAIKTPLFQGNGATIWASDNEQAKHQCIVLAPQYTADLVEKLGMMTTDENVWTPGLTLVTNLLNYVINKYSVDQNRIYGTGQSQGGMANIAISDKYPDLFAAQWLVACQWNVDEMAAMKDKKLWITVCEGDTKAFPGMNAATKLWESLGSKVSRNETFWDSHADMTEINNKVKDMAAAKAPINYSVFADGNHMYTWSFSYNIEAIRDWLFQQSKDDGQGQHSLLAKSLQDAGLTAYKAGDYKKALEKFTAANNKGHIKASRYIGLCYEHGYGVKANLEEAAKWYAIAAKRGDITGTYYLGRLFETGNGVPQDYRKALTLYQKAAQRGDIIAAPAMVALGHMYESGLGVEKNLQKAQEWYTKAAATGFIGDQNLQ</sequence>
<dbReference type="InterPro" id="IPR006597">
    <property type="entry name" value="Sel1-like"/>
</dbReference>
<dbReference type="Pfam" id="PF00326">
    <property type="entry name" value="Peptidase_S9"/>
    <property type="match status" value="1"/>
</dbReference>
<dbReference type="Pfam" id="PF18435">
    <property type="entry name" value="EstA_Ig_like"/>
    <property type="match status" value="1"/>
</dbReference>
<dbReference type="EMBL" id="FQYW01000006">
    <property type="protein sequence ID" value="SHI48398.1"/>
    <property type="molecule type" value="Genomic_DNA"/>
</dbReference>
<dbReference type="Gene3D" id="1.25.40.10">
    <property type="entry name" value="Tetratricopeptide repeat domain"/>
    <property type="match status" value="1"/>
</dbReference>
<dbReference type="PANTHER" id="PTHR43628:SF1">
    <property type="entry name" value="CHITIN SYNTHASE REGULATORY FACTOR 2-RELATED"/>
    <property type="match status" value="1"/>
</dbReference>
<dbReference type="SUPFAM" id="SSF53474">
    <property type="entry name" value="alpha/beta-Hydrolases"/>
    <property type="match status" value="1"/>
</dbReference>
<dbReference type="InterPro" id="IPR052945">
    <property type="entry name" value="Mitotic_Regulator"/>
</dbReference>
<protein>
    <submittedName>
        <fullName evidence="4">Predicted peptidase</fullName>
    </submittedName>
</protein>